<organism evidence="4 5">
    <name type="scientific">Ligilactobacillus salivarius</name>
    <dbReference type="NCBI Taxonomy" id="1624"/>
    <lineage>
        <taxon>Bacteria</taxon>
        <taxon>Bacillati</taxon>
        <taxon>Bacillota</taxon>
        <taxon>Bacilli</taxon>
        <taxon>Lactobacillales</taxon>
        <taxon>Lactobacillaceae</taxon>
        <taxon>Ligilactobacillus</taxon>
    </lineage>
</organism>
<dbReference type="Proteomes" id="UP000467635">
    <property type="component" value="Unassembled WGS sequence"/>
</dbReference>
<evidence type="ECO:0000313" key="4">
    <source>
        <dbReference type="EMBL" id="MSE08239.1"/>
    </source>
</evidence>
<feature type="domain" description="PTS EIIA type-2" evidence="3">
    <location>
        <begin position="58"/>
        <end position="206"/>
    </location>
</feature>
<dbReference type="InterPro" id="IPR050661">
    <property type="entry name" value="BglG_antiterminators"/>
</dbReference>
<evidence type="ECO:0000256" key="1">
    <source>
        <dbReference type="ARBA" id="ARBA00023015"/>
    </source>
</evidence>
<gene>
    <name evidence="4" type="ORF">GKC33_05800</name>
</gene>
<dbReference type="InterPro" id="IPR016152">
    <property type="entry name" value="PTrfase/Anion_transptr"/>
</dbReference>
<comment type="caution">
    <text evidence="4">The sequence shown here is derived from an EMBL/GenBank/DDBJ whole genome shotgun (WGS) entry which is preliminary data.</text>
</comment>
<evidence type="ECO:0000256" key="2">
    <source>
        <dbReference type="ARBA" id="ARBA00023163"/>
    </source>
</evidence>
<name>A0A7X2MF54_9LACO</name>
<dbReference type="SUPFAM" id="SSF55804">
    <property type="entry name" value="Phoshotransferase/anion transport protein"/>
    <property type="match status" value="1"/>
</dbReference>
<evidence type="ECO:0000259" key="3">
    <source>
        <dbReference type="PROSITE" id="PS51094"/>
    </source>
</evidence>
<keyword evidence="2" id="KW-0804">Transcription</keyword>
<keyword evidence="1" id="KW-0805">Transcription regulation</keyword>
<sequence>NNWSCNIFTFKKSSERYLIVFSTLPLESKDVTTPIVRIQSIFKNDELVSKVTLSQVMAGISSQQVKFRIQRFEERISYLKAVENLIDTEISTGELLPGFKLDWKKREEKMSNVFQNGIAIPHMVDKSNHSRILLTVGILSKAVKYQGKEVRIIFLIGIPQNLNSKLSKILSRVYDLIFMISGYDEIYNNLLEYDMDLPLTQITEGI</sequence>
<protein>
    <submittedName>
        <fullName evidence="4">Transcriptional regulator</fullName>
    </submittedName>
</protein>
<dbReference type="EMBL" id="WKKX01000212">
    <property type="protein sequence ID" value="MSE08239.1"/>
    <property type="molecule type" value="Genomic_DNA"/>
</dbReference>
<dbReference type="PROSITE" id="PS51094">
    <property type="entry name" value="PTS_EIIA_TYPE_2"/>
    <property type="match status" value="1"/>
</dbReference>
<dbReference type="AlphaFoldDB" id="A0A7X2MF54"/>
<proteinExistence type="predicted"/>
<dbReference type="PANTHER" id="PTHR30185">
    <property type="entry name" value="CRYPTIC BETA-GLUCOSIDE BGL OPERON ANTITERMINATOR"/>
    <property type="match status" value="1"/>
</dbReference>
<evidence type="ECO:0000313" key="5">
    <source>
        <dbReference type="Proteomes" id="UP000467635"/>
    </source>
</evidence>
<accession>A0A7X2MF54</accession>
<reference evidence="4 5" key="1">
    <citation type="submission" date="2019-11" db="EMBL/GenBank/DDBJ databases">
        <title>Draft Genome Sequence of Plant Growth-Promoting Rhizosphere-Associated Bacteria.</title>
        <authorList>
            <person name="Vasilyev I.Y."/>
            <person name="Radchenko V."/>
            <person name="Ilnitskaya E.V."/>
        </authorList>
    </citation>
    <scope>NUCLEOTIDE SEQUENCE [LARGE SCALE GENOMIC DNA]</scope>
    <source>
        <strain evidence="4 5">VRA_01-1sq_f</strain>
    </source>
</reference>
<dbReference type="InterPro" id="IPR002178">
    <property type="entry name" value="PTS_EIIA_type-2_dom"/>
</dbReference>
<feature type="non-terminal residue" evidence="4">
    <location>
        <position position="1"/>
    </location>
</feature>
<dbReference type="Pfam" id="PF00359">
    <property type="entry name" value="PTS_EIIA_2"/>
    <property type="match status" value="1"/>
</dbReference>
<dbReference type="PANTHER" id="PTHR30185:SF18">
    <property type="entry name" value="TRANSCRIPTIONAL REGULATOR MTLR"/>
    <property type="match status" value="1"/>
</dbReference>
<dbReference type="Gene3D" id="3.40.930.10">
    <property type="entry name" value="Mannitol-specific EII, Chain A"/>
    <property type="match status" value="1"/>
</dbReference>